<organism evidence="2 3">
    <name type="scientific">Stylophora pistillata</name>
    <name type="common">Smooth cauliflower coral</name>
    <dbReference type="NCBI Taxonomy" id="50429"/>
    <lineage>
        <taxon>Eukaryota</taxon>
        <taxon>Metazoa</taxon>
        <taxon>Cnidaria</taxon>
        <taxon>Anthozoa</taxon>
        <taxon>Hexacorallia</taxon>
        <taxon>Scleractinia</taxon>
        <taxon>Astrocoeniina</taxon>
        <taxon>Pocilloporidae</taxon>
        <taxon>Stylophora</taxon>
    </lineage>
</organism>
<proteinExistence type="predicted"/>
<reference evidence="3" key="1">
    <citation type="journal article" date="2017" name="bioRxiv">
        <title>Comparative analysis of the genomes of Stylophora pistillata and Acropora digitifera provides evidence for extensive differences between species of corals.</title>
        <authorList>
            <person name="Voolstra C.R."/>
            <person name="Li Y."/>
            <person name="Liew Y.J."/>
            <person name="Baumgarten S."/>
            <person name="Zoccola D."/>
            <person name="Flot J.-F."/>
            <person name="Tambutte S."/>
            <person name="Allemand D."/>
            <person name="Aranda M."/>
        </authorList>
    </citation>
    <scope>NUCLEOTIDE SEQUENCE [LARGE SCALE GENOMIC DNA]</scope>
</reference>
<dbReference type="Proteomes" id="UP000225706">
    <property type="component" value="Unassembled WGS sequence"/>
</dbReference>
<dbReference type="CDD" id="cd00882">
    <property type="entry name" value="Ras_like_GTPase"/>
    <property type="match status" value="1"/>
</dbReference>
<gene>
    <name evidence="2" type="ORF">AWC38_SpisGene20053</name>
</gene>
<name>A0A2B4RGV8_STYPI</name>
<evidence type="ECO:0000256" key="1">
    <source>
        <dbReference type="SAM" id="MobiDB-lite"/>
    </source>
</evidence>
<dbReference type="PANTHER" id="PTHR14241">
    <property type="entry name" value="INTERFERON-INDUCED PROTEIN 44"/>
    <property type="match status" value="1"/>
</dbReference>
<protein>
    <recommendedName>
        <fullName evidence="4">Interferon-induced protein 44</fullName>
    </recommendedName>
</protein>
<keyword evidence="3" id="KW-1185">Reference proteome</keyword>
<dbReference type="AlphaFoldDB" id="A0A2B4RGV8"/>
<evidence type="ECO:0008006" key="4">
    <source>
        <dbReference type="Google" id="ProtNLM"/>
    </source>
</evidence>
<comment type="caution">
    <text evidence="2">The sequence shown here is derived from an EMBL/GenBank/DDBJ whole genome shotgun (WGS) entry which is preliminary data.</text>
</comment>
<feature type="region of interest" description="Disordered" evidence="1">
    <location>
        <begin position="1"/>
        <end position="26"/>
    </location>
</feature>
<dbReference type="EMBL" id="LSMT01000618">
    <property type="protein sequence ID" value="PFX15720.1"/>
    <property type="molecule type" value="Genomic_DNA"/>
</dbReference>
<evidence type="ECO:0000313" key="2">
    <source>
        <dbReference type="EMBL" id="PFX15720.1"/>
    </source>
</evidence>
<dbReference type="OrthoDB" id="25620at2759"/>
<feature type="compositionally biased region" description="Basic and acidic residues" evidence="1">
    <location>
        <begin position="16"/>
        <end position="26"/>
    </location>
</feature>
<accession>A0A2B4RGV8</accession>
<feature type="compositionally biased region" description="Polar residues" evidence="1">
    <location>
        <begin position="1"/>
        <end position="15"/>
    </location>
</feature>
<dbReference type="SUPFAM" id="SSF52540">
    <property type="entry name" value="P-loop containing nucleoside triphosphate hydrolases"/>
    <property type="match status" value="1"/>
</dbReference>
<evidence type="ECO:0000313" key="3">
    <source>
        <dbReference type="Proteomes" id="UP000225706"/>
    </source>
</evidence>
<sequence length="265" mass="31582">MIPRRNSSSQYTYVDNTEKERREAEEKEVKRLENERKLREIEEELRIQKEREEEEEKLRKELRQQRKKELLEEELRREEENRKHLRLDVELRRRRDRLFRYKFGDKNRLDNFKGLDIDDVTQLRIGVFGPTGSGKSCFINTCERVVRQTDKGSVPDNTRGGKGTITLQDYLPELFFHLVDTRGFFYYHANEIVEFQKILYGKTQPGDNIACSAEQQLHKCPAFGQGLHGVIMVVRANDIRLREGDLRDYLQPVRDILRKNGIVHF</sequence>
<dbReference type="InterPro" id="IPR027417">
    <property type="entry name" value="P-loop_NTPase"/>
</dbReference>
<dbReference type="Gene3D" id="3.40.50.300">
    <property type="entry name" value="P-loop containing nucleotide triphosphate hydrolases"/>
    <property type="match status" value="1"/>
</dbReference>
<dbReference type="PANTHER" id="PTHR14241:SF31">
    <property type="entry name" value="RIBOSOMAL PROTEIN S23 MITOCHONDRIAL CONSERVED DOMAIN-CONTAINING PROTEIN"/>
    <property type="match status" value="1"/>
</dbReference>